<proteinExistence type="predicted"/>
<dbReference type="Proteomes" id="UP000709295">
    <property type="component" value="Unassembled WGS sequence"/>
</dbReference>
<name>A0A8J5J3D5_9STRA</name>
<sequence>MANQSPPAEVLAFLDEALEQPGDGAESLPPLDGIAWDPNLLLEILDNDESSTVGRLIPDQTVTRSCSSEREADWTKRQQVQENTTKKKKPNKNKARDERRFVLIRLRDEVEKLEFTLKQLRNMRNKQQNAIEHSSQDSGKYNEVPAVWQEICARQLRQRLSTERENVRLKQELEREKQLVKSVQKLLYKRRMPKETGPEADKHTRRTNIPPGYIERMAAFIFDELAAGVETMYREVGDTLEASSSFTTGQRPLLRGGVEGKAEKLFDRKVLSFSQHEAGEAWWQAWHDHRGWSVHESLGDTIVETFGLEMDDFSANISASSYGQQILRRDIQDHRVMYVWNAYMEPFVFENERVSGIYFLEQCYVLIKPGGVDPMSGEDEFSSSMSTCYTITPYFLTPELRKDPKARALIDFFVSSILATMKSRSEMVENLLLDQVLEKYNFG</sequence>
<keyword evidence="1" id="KW-0175">Coiled coil</keyword>
<feature type="coiled-coil region" evidence="1">
    <location>
        <begin position="103"/>
        <end position="186"/>
    </location>
</feature>
<comment type="caution">
    <text evidence="3">The sequence shown here is derived from an EMBL/GenBank/DDBJ whole genome shotgun (WGS) entry which is preliminary data.</text>
</comment>
<evidence type="ECO:0000313" key="3">
    <source>
        <dbReference type="EMBL" id="KAG6971513.1"/>
    </source>
</evidence>
<gene>
    <name evidence="3" type="ORF">JG688_00004412</name>
</gene>
<organism evidence="3 4">
    <name type="scientific">Phytophthora aleatoria</name>
    <dbReference type="NCBI Taxonomy" id="2496075"/>
    <lineage>
        <taxon>Eukaryota</taxon>
        <taxon>Sar</taxon>
        <taxon>Stramenopiles</taxon>
        <taxon>Oomycota</taxon>
        <taxon>Peronosporomycetes</taxon>
        <taxon>Peronosporales</taxon>
        <taxon>Peronosporaceae</taxon>
        <taxon>Phytophthora</taxon>
    </lineage>
</organism>
<protein>
    <recommendedName>
        <fullName evidence="5">M96 mating-specific protein family</fullName>
    </recommendedName>
</protein>
<keyword evidence="4" id="KW-1185">Reference proteome</keyword>
<dbReference type="PANTHER" id="PTHR35796:SF3">
    <property type="entry name" value="BHLH DOMAIN-CONTAINING PROTEIN"/>
    <property type="match status" value="1"/>
</dbReference>
<feature type="region of interest" description="Disordered" evidence="2">
    <location>
        <begin position="62"/>
        <end position="95"/>
    </location>
</feature>
<evidence type="ECO:0000313" key="4">
    <source>
        <dbReference type="Proteomes" id="UP000709295"/>
    </source>
</evidence>
<evidence type="ECO:0008006" key="5">
    <source>
        <dbReference type="Google" id="ProtNLM"/>
    </source>
</evidence>
<dbReference type="AlphaFoldDB" id="A0A8J5J3D5"/>
<evidence type="ECO:0000256" key="2">
    <source>
        <dbReference type="SAM" id="MobiDB-lite"/>
    </source>
</evidence>
<evidence type="ECO:0000256" key="1">
    <source>
        <dbReference type="SAM" id="Coils"/>
    </source>
</evidence>
<feature type="compositionally biased region" description="Basic and acidic residues" evidence="2">
    <location>
        <begin position="67"/>
        <end position="76"/>
    </location>
</feature>
<dbReference type="EMBL" id="JAENGY010000157">
    <property type="protein sequence ID" value="KAG6971513.1"/>
    <property type="molecule type" value="Genomic_DNA"/>
</dbReference>
<accession>A0A8J5J3D5</accession>
<dbReference type="PANTHER" id="PTHR35796">
    <property type="entry name" value="HYPOTHETICAL CYTOSOLIC PROTEIN"/>
    <property type="match status" value="1"/>
</dbReference>
<reference evidence="3" key="1">
    <citation type="submission" date="2021-01" db="EMBL/GenBank/DDBJ databases">
        <title>Phytophthora aleatoria, a newly-described species from Pinus radiata is distinct from Phytophthora cactorum isolates based on comparative genomics.</title>
        <authorList>
            <person name="Mcdougal R."/>
            <person name="Panda P."/>
            <person name="Williams N."/>
            <person name="Studholme D.J."/>
        </authorList>
    </citation>
    <scope>NUCLEOTIDE SEQUENCE</scope>
    <source>
        <strain evidence="3">NZFS 4037</strain>
    </source>
</reference>